<name>A0AAD9PGT7_9APIC</name>
<protein>
    <submittedName>
        <fullName evidence="1">Uncharacterized protein</fullName>
    </submittedName>
</protein>
<evidence type="ECO:0000313" key="1">
    <source>
        <dbReference type="EMBL" id="KAK2194385.1"/>
    </source>
</evidence>
<evidence type="ECO:0000313" key="2">
    <source>
        <dbReference type="Proteomes" id="UP001214638"/>
    </source>
</evidence>
<gene>
    <name evidence="1" type="ORF">BdWA1_004143</name>
</gene>
<keyword evidence="2" id="KW-1185">Reference proteome</keyword>
<sequence>MLAYKDIRLPLLMERILYQLGNLARSDYDRLADLIYQRVLVRDDQIETAAATLEIASSISGSSIDAADTGMSKMYTFPLIGGAVEVRIALCMLGLGGKCPFGLLETSHALFGLVASCVGTPALCNSANPQRQSGVMIEMDVIFSILNSRFFEGMESTCVALLDLLGSGHGILHAKDKEMTKRVLLTLDILADMLNRNDGSLLGRGLGNLTSRELTCLFNCIDALLNKIPKSQRFTKTSTDCLLQLVEVALQVLRAQFPNPESDPTDWSLVSSILKVLYTIAKGPVIPSYQQTRASGGPSSLSSLVLAHEAILQASSLIQKPTERALLNIGLDFIAPSDLDNFGKYKQHRMTSLLVLLLLLQRLGPDGIHLSSRVYNELRQVYFQAQTCPEERINFDLQDMDPDDLILYNACSLRCDLLDQNGYHFNLGRLAHLIRAGYDNVVMYMLRVAGSGLKLDDPRTLPRQLLGSECEVTALVNLAMG</sequence>
<dbReference type="RefSeq" id="XP_067801232.1">
    <property type="nucleotide sequence ID" value="XM_067949146.1"/>
</dbReference>
<dbReference type="AlphaFoldDB" id="A0AAD9PGT7"/>
<proteinExistence type="predicted"/>
<dbReference type="GeneID" id="94338437"/>
<comment type="caution">
    <text evidence="1">The sequence shown here is derived from an EMBL/GenBank/DDBJ whole genome shotgun (WGS) entry which is preliminary data.</text>
</comment>
<dbReference type="Proteomes" id="UP001214638">
    <property type="component" value="Unassembled WGS sequence"/>
</dbReference>
<dbReference type="KEGG" id="bdw:94338437"/>
<dbReference type="EMBL" id="JALLKP010000137">
    <property type="protein sequence ID" value="KAK2194385.1"/>
    <property type="molecule type" value="Genomic_DNA"/>
</dbReference>
<accession>A0AAD9PGT7</accession>
<organism evidence="1 2">
    <name type="scientific">Babesia duncani</name>
    <dbReference type="NCBI Taxonomy" id="323732"/>
    <lineage>
        <taxon>Eukaryota</taxon>
        <taxon>Sar</taxon>
        <taxon>Alveolata</taxon>
        <taxon>Apicomplexa</taxon>
        <taxon>Aconoidasida</taxon>
        <taxon>Piroplasmida</taxon>
        <taxon>Babesiidae</taxon>
        <taxon>Babesia</taxon>
    </lineage>
</organism>
<reference evidence="1" key="1">
    <citation type="journal article" date="2023" name="Nat. Microbiol.">
        <title>Babesia duncani multi-omics identifies virulence factors and drug targets.</title>
        <authorList>
            <person name="Singh P."/>
            <person name="Lonardi S."/>
            <person name="Liang Q."/>
            <person name="Vydyam P."/>
            <person name="Khabirova E."/>
            <person name="Fang T."/>
            <person name="Gihaz S."/>
            <person name="Thekkiniath J."/>
            <person name="Munshi M."/>
            <person name="Abel S."/>
            <person name="Ciampossin L."/>
            <person name="Batugedara G."/>
            <person name="Gupta M."/>
            <person name="Lu X.M."/>
            <person name="Lenz T."/>
            <person name="Chakravarty S."/>
            <person name="Cornillot E."/>
            <person name="Hu Y."/>
            <person name="Ma W."/>
            <person name="Gonzalez L.M."/>
            <person name="Sanchez S."/>
            <person name="Estrada K."/>
            <person name="Sanchez-Flores A."/>
            <person name="Montero E."/>
            <person name="Harb O.S."/>
            <person name="Le Roch K.G."/>
            <person name="Mamoun C.B."/>
        </authorList>
    </citation>
    <scope>NUCLEOTIDE SEQUENCE</scope>
    <source>
        <strain evidence="1">WA1</strain>
    </source>
</reference>
<feature type="non-terminal residue" evidence="1">
    <location>
        <position position="1"/>
    </location>
</feature>